<dbReference type="EMBL" id="JARK01001367">
    <property type="protein sequence ID" value="EYC17179.1"/>
    <property type="molecule type" value="Genomic_DNA"/>
</dbReference>
<reference evidence="3" key="1">
    <citation type="journal article" date="2015" name="Nat. Genet.">
        <title>The genome and transcriptome of the zoonotic hookworm Ancylostoma ceylanicum identify infection-specific gene families.</title>
        <authorList>
            <person name="Schwarz E.M."/>
            <person name="Hu Y."/>
            <person name="Antoshechkin I."/>
            <person name="Miller M.M."/>
            <person name="Sternberg P.W."/>
            <person name="Aroian R.V."/>
        </authorList>
    </citation>
    <scope>NUCLEOTIDE SEQUENCE</scope>
    <source>
        <strain evidence="3">HY135</strain>
    </source>
</reference>
<dbReference type="InterPro" id="IPR036047">
    <property type="entry name" value="F-box-like_dom_sf"/>
</dbReference>
<gene>
    <name evidence="2" type="primary">Acey_s0031.g2316</name>
    <name evidence="2" type="ORF">Y032_0031g2316</name>
</gene>
<keyword evidence="3" id="KW-1185">Reference proteome</keyword>
<dbReference type="PROSITE" id="PS50181">
    <property type="entry name" value="FBOX"/>
    <property type="match status" value="1"/>
</dbReference>
<evidence type="ECO:0000259" key="1">
    <source>
        <dbReference type="PROSITE" id="PS50181"/>
    </source>
</evidence>
<accession>A0A016UP57</accession>
<dbReference type="SUPFAM" id="SSF81383">
    <property type="entry name" value="F-box domain"/>
    <property type="match status" value="1"/>
</dbReference>
<feature type="domain" description="F-box" evidence="1">
    <location>
        <begin position="14"/>
        <end position="58"/>
    </location>
</feature>
<comment type="caution">
    <text evidence="2">The sequence shown here is derived from an EMBL/GenBank/DDBJ whole genome shotgun (WGS) entry which is preliminary data.</text>
</comment>
<dbReference type="AlphaFoldDB" id="A0A016UP57"/>
<organism evidence="2 3">
    <name type="scientific">Ancylostoma ceylanicum</name>
    <dbReference type="NCBI Taxonomy" id="53326"/>
    <lineage>
        <taxon>Eukaryota</taxon>
        <taxon>Metazoa</taxon>
        <taxon>Ecdysozoa</taxon>
        <taxon>Nematoda</taxon>
        <taxon>Chromadorea</taxon>
        <taxon>Rhabditida</taxon>
        <taxon>Rhabditina</taxon>
        <taxon>Rhabditomorpha</taxon>
        <taxon>Strongyloidea</taxon>
        <taxon>Ancylostomatidae</taxon>
        <taxon>Ancylostomatinae</taxon>
        <taxon>Ancylostoma</taxon>
    </lineage>
</organism>
<name>A0A016UP57_9BILA</name>
<sequence length="192" mass="22505">MKKPDECEERPPNVFPLMELPVELRCEIIRNLSSKEQAEARLISHYMDSLIRNYWSRVPRTFRNTMVDYHSERWSAYTRWLVLPSCSSLVERLRCARGAVIPCLSFHKIKLSSFLLERLSHAVLVSRVTVVQCEFAHCRFHFEARDLIKFLRLCKVQKLVIVNVSIEARVCEKLVNSGFIKKVCDLDFIFAV</sequence>
<proteinExistence type="predicted"/>
<evidence type="ECO:0000313" key="2">
    <source>
        <dbReference type="EMBL" id="EYC17179.1"/>
    </source>
</evidence>
<protein>
    <recommendedName>
        <fullName evidence="1">F-box domain-containing protein</fullName>
    </recommendedName>
</protein>
<evidence type="ECO:0000313" key="3">
    <source>
        <dbReference type="Proteomes" id="UP000024635"/>
    </source>
</evidence>
<dbReference type="Proteomes" id="UP000024635">
    <property type="component" value="Unassembled WGS sequence"/>
</dbReference>
<dbReference type="InterPro" id="IPR001810">
    <property type="entry name" value="F-box_dom"/>
</dbReference>